<reference evidence="4" key="1">
    <citation type="submission" date="2009-09" db="EMBL/GenBank/DDBJ databases">
        <title>The complete chromosome of Alicyclobacillus acidocaldarius subsp. acidocaldarius DSM 446.</title>
        <authorList>
            <consortium name="US DOE Joint Genome Institute (JGI-PGF)"/>
            <person name="Lucas S."/>
            <person name="Copeland A."/>
            <person name="Lapidus A."/>
            <person name="Glavina del Rio T."/>
            <person name="Dalin E."/>
            <person name="Tice H."/>
            <person name="Bruce D."/>
            <person name="Goodwin L."/>
            <person name="Pitluck S."/>
            <person name="Kyrpides N."/>
            <person name="Mavromatis K."/>
            <person name="Ivanova N."/>
            <person name="Ovchinnikova G."/>
            <person name="Chertkov O."/>
            <person name="Sims D."/>
            <person name="Brettin T."/>
            <person name="Detter J.C."/>
            <person name="Han C."/>
            <person name="Larimer F."/>
            <person name="Land M."/>
            <person name="Hauser L."/>
            <person name="Markowitz V."/>
            <person name="Cheng J.-F."/>
            <person name="Hugenholtz P."/>
            <person name="Woyke T."/>
            <person name="Wu D."/>
            <person name="Pukall R."/>
            <person name="Klenk H.-P."/>
            <person name="Eisen J.A."/>
        </authorList>
    </citation>
    <scope>NUCLEOTIDE SEQUENCE [LARGE SCALE GENOMIC DNA]</scope>
    <source>
        <strain evidence="4">ATCC 27009 / DSM 446 / BCRC 14685 / JCM 5260 / KCTC 1825 / NBRC 15652 / NCIMB 11725 / NRRL B-14509 / 104-IA</strain>
    </source>
</reference>
<dbReference type="Gene3D" id="2.40.50.140">
    <property type="entry name" value="Nucleic acid-binding proteins"/>
    <property type="match status" value="1"/>
</dbReference>
<keyword evidence="4" id="KW-1185">Reference proteome</keyword>
<proteinExistence type="predicted"/>
<organism evidence="3 4">
    <name type="scientific">Alicyclobacillus acidocaldarius subsp. acidocaldarius (strain ATCC 27009 / DSM 446 / BCRC 14685 / JCM 5260 / KCTC 1825 / NBRC 15652 / NCIMB 11725 / NRRL B-14509 / 104-IA)</name>
    <name type="common">Bacillus acidocaldarius</name>
    <dbReference type="NCBI Taxonomy" id="521098"/>
    <lineage>
        <taxon>Bacteria</taxon>
        <taxon>Bacillati</taxon>
        <taxon>Bacillota</taxon>
        <taxon>Bacilli</taxon>
        <taxon>Bacillales</taxon>
        <taxon>Alicyclobacillaceae</taxon>
        <taxon>Alicyclobacillus</taxon>
    </lineage>
</organism>
<dbReference type="SUPFAM" id="SSF50249">
    <property type="entry name" value="Nucleic acid-binding proteins"/>
    <property type="match status" value="1"/>
</dbReference>
<dbReference type="Proteomes" id="UP000001917">
    <property type="component" value="Chromosome"/>
</dbReference>
<dbReference type="InterPro" id="IPR011129">
    <property type="entry name" value="CSD"/>
</dbReference>
<evidence type="ECO:0000313" key="3">
    <source>
        <dbReference type="EMBL" id="ACV57980.1"/>
    </source>
</evidence>
<dbReference type="RefSeq" id="WP_012810332.1">
    <property type="nucleotide sequence ID" value="NC_013205.1"/>
</dbReference>
<dbReference type="SMART" id="SM00357">
    <property type="entry name" value="CSP"/>
    <property type="match status" value="1"/>
</dbReference>
<evidence type="ECO:0000256" key="1">
    <source>
        <dbReference type="SAM" id="MobiDB-lite"/>
    </source>
</evidence>
<sequence>MVEGIVKEWRDEEGFGWIRAEDGEDVWVHFSAILPHPDRFPRGYRFLRKGQLVEFDLVTNPHSAEQRRSARNVVVKDALCPAPPPSRRAQDGISPPPRPYPQRFAARARGLDGRGPGTPT</sequence>
<feature type="region of interest" description="Disordered" evidence="1">
    <location>
        <begin position="78"/>
        <end position="120"/>
    </location>
</feature>
<dbReference type="Pfam" id="PF00313">
    <property type="entry name" value="CSD"/>
    <property type="match status" value="1"/>
</dbReference>
<dbReference type="InterPro" id="IPR012340">
    <property type="entry name" value="NA-bd_OB-fold"/>
</dbReference>
<dbReference type="HOGENOM" id="CLU_2044729_0_0_9"/>
<gene>
    <name evidence="3" type="ordered locus">Aaci_0940</name>
</gene>
<dbReference type="AlphaFoldDB" id="C8WUZ1"/>
<reference evidence="3 4" key="2">
    <citation type="journal article" date="2010" name="Stand. Genomic Sci.">
        <title>Complete genome sequence of Alicyclobacillus acidocaldarius type strain (104-IA).</title>
        <authorList>
            <person name="Mavromatis K."/>
            <person name="Sikorski J."/>
            <person name="Lapidus A."/>
            <person name="Glavina Del Rio T."/>
            <person name="Copeland A."/>
            <person name="Tice H."/>
            <person name="Cheng J.F."/>
            <person name="Lucas S."/>
            <person name="Chen F."/>
            <person name="Nolan M."/>
            <person name="Bruce D."/>
            <person name="Goodwin L."/>
            <person name="Pitluck S."/>
            <person name="Ivanova N."/>
            <person name="Ovchinnikova G."/>
            <person name="Pati A."/>
            <person name="Chen A."/>
            <person name="Palaniappan K."/>
            <person name="Land M."/>
            <person name="Hauser L."/>
            <person name="Chang Y.J."/>
            <person name="Jeffries C.D."/>
            <person name="Chain P."/>
            <person name="Meincke L."/>
            <person name="Sims D."/>
            <person name="Chertkov O."/>
            <person name="Han C."/>
            <person name="Brettin T."/>
            <person name="Detter J.C."/>
            <person name="Wahrenburg C."/>
            <person name="Rohde M."/>
            <person name="Pukall R."/>
            <person name="Goker M."/>
            <person name="Bristow J."/>
            <person name="Eisen J.A."/>
            <person name="Markowitz V."/>
            <person name="Hugenholtz P."/>
            <person name="Klenk H.P."/>
            <person name="Kyrpides N.C."/>
        </authorList>
    </citation>
    <scope>NUCLEOTIDE SEQUENCE [LARGE SCALE GENOMIC DNA]</scope>
    <source>
        <strain evidence="4">ATCC 27009 / DSM 446 / BCRC 14685 / JCM 5260 / KCTC 1825 / NBRC 15652 / NCIMB 11725 / NRRL B-14509 / 104-IA</strain>
    </source>
</reference>
<dbReference type="GO" id="GO:0003677">
    <property type="term" value="F:DNA binding"/>
    <property type="evidence" value="ECO:0007669"/>
    <property type="project" value="UniProtKB-KW"/>
</dbReference>
<protein>
    <submittedName>
        <fullName evidence="3">Cold-shock DNA-binding domain protein</fullName>
    </submittedName>
</protein>
<accession>C8WUZ1</accession>
<dbReference type="KEGG" id="aac:Aaci_0940"/>
<dbReference type="EMBL" id="CP001727">
    <property type="protein sequence ID" value="ACV57980.1"/>
    <property type="molecule type" value="Genomic_DNA"/>
</dbReference>
<keyword evidence="3" id="KW-0238">DNA-binding</keyword>
<evidence type="ECO:0000259" key="2">
    <source>
        <dbReference type="PROSITE" id="PS51857"/>
    </source>
</evidence>
<dbReference type="InterPro" id="IPR002059">
    <property type="entry name" value="CSP_DNA-bd"/>
</dbReference>
<name>C8WUZ1_ALIAD</name>
<dbReference type="PROSITE" id="PS51857">
    <property type="entry name" value="CSD_2"/>
    <property type="match status" value="1"/>
</dbReference>
<dbReference type="eggNOG" id="COG1278">
    <property type="taxonomic scope" value="Bacteria"/>
</dbReference>
<feature type="domain" description="CSD" evidence="2">
    <location>
        <begin position="1"/>
        <end position="75"/>
    </location>
</feature>
<evidence type="ECO:0000313" key="4">
    <source>
        <dbReference type="Proteomes" id="UP000001917"/>
    </source>
</evidence>
<dbReference type="STRING" id="521098.Aaci_0940"/>